<dbReference type="InterPro" id="IPR052159">
    <property type="entry name" value="Competence_DNA_uptake"/>
</dbReference>
<feature type="transmembrane region" description="Helical" evidence="6">
    <location>
        <begin position="301"/>
        <end position="324"/>
    </location>
</feature>
<keyword evidence="3 6" id="KW-0812">Transmembrane</keyword>
<evidence type="ECO:0000313" key="10">
    <source>
        <dbReference type="Proteomes" id="UP000336646"/>
    </source>
</evidence>
<dbReference type="PANTHER" id="PTHR30619:SF7">
    <property type="entry name" value="BETA-LACTAMASE DOMAIN PROTEIN"/>
    <property type="match status" value="1"/>
</dbReference>
<feature type="transmembrane region" description="Helical" evidence="6">
    <location>
        <begin position="268"/>
        <end position="295"/>
    </location>
</feature>
<keyword evidence="11" id="KW-1185">Reference proteome</keyword>
<keyword evidence="5 6" id="KW-0472">Membrane</keyword>
<proteinExistence type="predicted"/>
<dbReference type="AlphaFoldDB" id="A0A6C1TZ40"/>
<feature type="transmembrane region" description="Helical" evidence="6">
    <location>
        <begin position="399"/>
        <end position="421"/>
    </location>
</feature>
<gene>
    <name evidence="9" type="ORF">EKI59_04030</name>
    <name evidence="8" type="ORF">H0H28_06085</name>
</gene>
<evidence type="ECO:0000313" key="8">
    <source>
        <dbReference type="EMBL" id="MBA4504899.1"/>
    </source>
</evidence>
<evidence type="ECO:0000313" key="9">
    <source>
        <dbReference type="EMBL" id="TVS29230.1"/>
    </source>
</evidence>
<comment type="subcellular location">
    <subcellularLocation>
        <location evidence="1">Cell membrane</location>
        <topology evidence="1">Multi-pass membrane protein</topology>
    </subcellularLocation>
</comment>
<name>A0A6C1TZ40_9CORY</name>
<evidence type="ECO:0000256" key="3">
    <source>
        <dbReference type="ARBA" id="ARBA00022692"/>
    </source>
</evidence>
<feature type="transmembrane region" description="Helical" evidence="6">
    <location>
        <begin position="47"/>
        <end position="67"/>
    </location>
</feature>
<keyword evidence="2" id="KW-1003">Cell membrane</keyword>
<feature type="transmembrane region" description="Helical" evidence="6">
    <location>
        <begin position="217"/>
        <end position="234"/>
    </location>
</feature>
<feature type="domain" description="ComEC/Rec2-related protein" evidence="7">
    <location>
        <begin position="186"/>
        <end position="443"/>
    </location>
</feature>
<feature type="transmembrane region" description="Helical" evidence="6">
    <location>
        <begin position="427"/>
        <end position="444"/>
    </location>
</feature>
<dbReference type="RefSeq" id="WP_136652821.1">
    <property type="nucleotide sequence ID" value="NZ_JACEOR010000221.1"/>
</dbReference>
<feature type="transmembrane region" description="Helical" evidence="6">
    <location>
        <begin position="240"/>
        <end position="256"/>
    </location>
</feature>
<dbReference type="EMBL" id="JACEOR010000221">
    <property type="protein sequence ID" value="MBA4504899.1"/>
    <property type="molecule type" value="Genomic_DNA"/>
</dbReference>
<dbReference type="InterPro" id="IPR004477">
    <property type="entry name" value="ComEC_N"/>
</dbReference>
<dbReference type="NCBIfam" id="TIGR00360">
    <property type="entry name" value="ComEC_N-term"/>
    <property type="match status" value="1"/>
</dbReference>
<sequence>MSELRLAPAAVAVWTATLAALVWGPVVACAAVAAVCAAVACARQWGQVVLVAGLGCVAGLVTTLRVATARAWQFGAEVVGTVSGAARPIEGHGYLLRVGVAGHPGPIAVFVDDLPLGVVNGAAVRVTGRASEAEQAGTAQVVFNGEVEVLSAPTGMAAWSNHVKETFAASVAHTVGPRAQGLIPGMVLGDTSLQSQAQQQAYLDTGLSHLSAVSGSNVAIVTAAAAVLASALGLGLRGRIVFAAAALALFAGLVGPEPSVLRASVTGLVGLMAVLASSTAEPVHTLCLAVIGLVLVDSNLAVSFGFALSVAATASIVALSPLVFRYLAVTGWPEILVRALSVAVAADIVTMPLVALMAGEVSLVSVVANVLVAPVTAPVTVLGLIAVVLSLAPGGLEVPVLWVIEPLAAWVDIVAATGAALPGATVGAGPLSVVVCYGWVLVGLAAQRPRVTLAAVALALIATGLGPPWRAPVDVSRLHAHVVTRESDIEPIPANAQVVVVLEGGKPHDRPVSTPGGIPVLYPNRDGPVRLYPDGTQRAASGRF</sequence>
<organism evidence="9 10">
    <name type="scientific">Corynebacterium sanguinis</name>
    <dbReference type="NCBI Taxonomy" id="2594913"/>
    <lineage>
        <taxon>Bacteria</taxon>
        <taxon>Bacillati</taxon>
        <taxon>Actinomycetota</taxon>
        <taxon>Actinomycetes</taxon>
        <taxon>Mycobacteriales</taxon>
        <taxon>Corynebacteriaceae</taxon>
        <taxon>Corynebacterium</taxon>
    </lineage>
</organism>
<evidence type="ECO:0000256" key="2">
    <source>
        <dbReference type="ARBA" id="ARBA00022475"/>
    </source>
</evidence>
<evidence type="ECO:0000256" key="4">
    <source>
        <dbReference type="ARBA" id="ARBA00022989"/>
    </source>
</evidence>
<dbReference type="EMBL" id="RXIR01000006">
    <property type="protein sequence ID" value="TVS29230.1"/>
    <property type="molecule type" value="Genomic_DNA"/>
</dbReference>
<accession>A0A6C1TZ40</accession>
<keyword evidence="4 6" id="KW-1133">Transmembrane helix</keyword>
<comment type="caution">
    <text evidence="9">The sequence shown here is derived from an EMBL/GenBank/DDBJ whole genome shotgun (WGS) entry which is preliminary data.</text>
</comment>
<evidence type="ECO:0000256" key="5">
    <source>
        <dbReference type="ARBA" id="ARBA00023136"/>
    </source>
</evidence>
<dbReference type="Proteomes" id="UP000580709">
    <property type="component" value="Unassembled WGS sequence"/>
</dbReference>
<protein>
    <submittedName>
        <fullName evidence="9">ComEC/Rec2 family competence protein</fullName>
    </submittedName>
</protein>
<reference evidence="8 11" key="2">
    <citation type="submission" date="2020-07" db="EMBL/GenBank/DDBJ databases">
        <authorList>
            <person name="Khare M."/>
        </authorList>
    </citation>
    <scope>NUCLEOTIDE SEQUENCE [LARGE SCALE GENOMIC DNA]</scope>
    <source>
        <strain evidence="8 11">P8776</strain>
    </source>
</reference>
<reference evidence="9 10" key="1">
    <citation type="submission" date="2018-12" db="EMBL/GenBank/DDBJ databases">
        <title>Corynebacterium sanguinis sp. nov., a clinically-associated and environmental corynebacterium.</title>
        <authorList>
            <person name="Gonzales-Siles L."/>
            <person name="Jaen-Luchoro D."/>
            <person name="Cardew S."/>
            <person name="Inganas E."/>
            <person name="Ohlen M."/>
            <person name="Jensie-Markopolous S."/>
            <person name="Pinyeiro-Iglesias B."/>
            <person name="Molin K."/>
            <person name="Skovbjerg S."/>
            <person name="Svensson-Stadler L."/>
            <person name="Funke G."/>
            <person name="Moore E.R.B."/>
        </authorList>
    </citation>
    <scope>NUCLEOTIDE SEQUENCE [LARGE SCALE GENOMIC DNA]</scope>
    <source>
        <strain evidence="9 10">58734</strain>
    </source>
</reference>
<feature type="transmembrane region" description="Helical" evidence="6">
    <location>
        <begin position="336"/>
        <end position="358"/>
    </location>
</feature>
<dbReference type="OrthoDB" id="7177610at2"/>
<evidence type="ECO:0000313" key="11">
    <source>
        <dbReference type="Proteomes" id="UP000580709"/>
    </source>
</evidence>
<dbReference type="PANTHER" id="PTHR30619">
    <property type="entry name" value="DNA INTERNALIZATION/COMPETENCE PROTEIN COMEC/REC2"/>
    <property type="match status" value="1"/>
</dbReference>
<evidence type="ECO:0000259" key="7">
    <source>
        <dbReference type="Pfam" id="PF03772"/>
    </source>
</evidence>
<dbReference type="GO" id="GO:0005886">
    <property type="term" value="C:plasma membrane"/>
    <property type="evidence" value="ECO:0007669"/>
    <property type="project" value="UniProtKB-SubCell"/>
</dbReference>
<dbReference type="Proteomes" id="UP000336646">
    <property type="component" value="Unassembled WGS sequence"/>
</dbReference>
<evidence type="ECO:0000256" key="6">
    <source>
        <dbReference type="SAM" id="Phobius"/>
    </source>
</evidence>
<feature type="transmembrane region" description="Helical" evidence="6">
    <location>
        <begin position="370"/>
        <end position="392"/>
    </location>
</feature>
<dbReference type="Pfam" id="PF03772">
    <property type="entry name" value="Competence"/>
    <property type="match status" value="1"/>
</dbReference>
<evidence type="ECO:0000256" key="1">
    <source>
        <dbReference type="ARBA" id="ARBA00004651"/>
    </source>
</evidence>